<keyword evidence="7" id="KW-1185">Reference proteome</keyword>
<comment type="similarity">
    <text evidence="1 5">Belongs to the V-ATPase F subunit family.</text>
</comment>
<protein>
    <recommendedName>
        <fullName evidence="5">V-type proton ATPase subunit F</fullName>
    </recommendedName>
</protein>
<dbReference type="Gene3D" id="3.40.50.10580">
    <property type="entry name" value="ATPase, V1 complex, subunit F"/>
    <property type="match status" value="1"/>
</dbReference>
<evidence type="ECO:0000256" key="2">
    <source>
        <dbReference type="ARBA" id="ARBA00022448"/>
    </source>
</evidence>
<dbReference type="SUPFAM" id="SSF159468">
    <property type="entry name" value="AtpF-like"/>
    <property type="match status" value="1"/>
</dbReference>
<dbReference type="PANTHER" id="PTHR13861">
    <property type="entry name" value="VACUOLAR ATP SYNTHASE SUBUNIT F"/>
    <property type="match status" value="1"/>
</dbReference>
<evidence type="ECO:0000313" key="7">
    <source>
        <dbReference type="Proteomes" id="UP001497512"/>
    </source>
</evidence>
<sequence>MASVAAQATSRGSSLIAVIADEDTVTGFLLAGVGNVDLRRKTNYLVVDAKTTVKAIEDAFKEFTTREDIAIILISQYVANMIRFMIDSYKNPIPSILEIPSKDHPYDPSQDSILSRVKHMFSSDPTGSTDRV</sequence>
<keyword evidence="3 5" id="KW-0375">Hydrogen ion transport</keyword>
<evidence type="ECO:0000256" key="1">
    <source>
        <dbReference type="ARBA" id="ARBA00010148"/>
    </source>
</evidence>
<comment type="subunit">
    <text evidence="5">V-ATPase is a heteromultimeric enzyme made up of two complexes: the ATP-hydrolytic V1 complex and the proton translocation V0 complex.</text>
</comment>
<evidence type="ECO:0000256" key="3">
    <source>
        <dbReference type="ARBA" id="ARBA00022781"/>
    </source>
</evidence>
<dbReference type="InterPro" id="IPR008218">
    <property type="entry name" value="ATPase_V1-cplx_f_g_su"/>
</dbReference>
<dbReference type="InterPro" id="IPR036906">
    <property type="entry name" value="ATPase_V1_fsu_sf"/>
</dbReference>
<dbReference type="NCBIfam" id="TIGR01101">
    <property type="entry name" value="V_ATP_synt_F"/>
    <property type="match status" value="1"/>
</dbReference>
<proteinExistence type="inferred from homology"/>
<organism evidence="6 7">
    <name type="scientific">Sphagnum troendelagicum</name>
    <dbReference type="NCBI Taxonomy" id="128251"/>
    <lineage>
        <taxon>Eukaryota</taxon>
        <taxon>Viridiplantae</taxon>
        <taxon>Streptophyta</taxon>
        <taxon>Embryophyta</taxon>
        <taxon>Bryophyta</taxon>
        <taxon>Sphagnophytina</taxon>
        <taxon>Sphagnopsida</taxon>
        <taxon>Sphagnales</taxon>
        <taxon>Sphagnaceae</taxon>
        <taxon>Sphagnum</taxon>
    </lineage>
</organism>
<keyword evidence="4 5" id="KW-0406">Ion transport</keyword>
<keyword evidence="2 5" id="KW-0813">Transport</keyword>
<reference evidence="6" key="1">
    <citation type="submission" date="2024-02" db="EMBL/GenBank/DDBJ databases">
        <authorList>
            <consortium name="ELIXIR-Norway"/>
            <consortium name="Elixir Norway"/>
        </authorList>
    </citation>
    <scope>NUCLEOTIDE SEQUENCE</scope>
</reference>
<dbReference type="PANTHER" id="PTHR13861:SF2">
    <property type="entry name" value="V-TYPE PROTON ATPASE SUBUNIT F"/>
    <property type="match status" value="1"/>
</dbReference>
<evidence type="ECO:0000256" key="4">
    <source>
        <dbReference type="ARBA" id="ARBA00023065"/>
    </source>
</evidence>
<accession>A0ABP0UVB5</accession>
<name>A0ABP0UVB5_9BRYO</name>
<dbReference type="Pfam" id="PF01990">
    <property type="entry name" value="ATP-synt_F"/>
    <property type="match status" value="1"/>
</dbReference>
<gene>
    <name evidence="6" type="ORF">CSSPTR1EN2_LOCUS20238</name>
</gene>
<dbReference type="EMBL" id="OZ019899">
    <property type="protein sequence ID" value="CAK9231059.1"/>
    <property type="molecule type" value="Genomic_DNA"/>
</dbReference>
<evidence type="ECO:0000313" key="6">
    <source>
        <dbReference type="EMBL" id="CAK9231059.1"/>
    </source>
</evidence>
<dbReference type="InterPro" id="IPR005772">
    <property type="entry name" value="ATPase_V1-cplx_fsu_euk"/>
</dbReference>
<evidence type="ECO:0000256" key="5">
    <source>
        <dbReference type="PIRNR" id="PIRNR015945"/>
    </source>
</evidence>
<dbReference type="PIRSF" id="PIRSF015945">
    <property type="entry name" value="ATPase_V1_F_euk"/>
    <property type="match status" value="1"/>
</dbReference>
<dbReference type="Proteomes" id="UP001497512">
    <property type="component" value="Chromosome 7"/>
</dbReference>
<comment type="function">
    <text evidence="5">Subunit of the V1 complex of vacuolar(H+)-ATPase (V-ATPase), a multisubunit enzyme composed of a peripheral complex (V1) that hydrolyzes ATP and a membrane integral complex (V0) that translocates protons. V-ATPase is responsible for acidifying and maintaining the pH of intracellular compartments.</text>
</comment>